<evidence type="ECO:0000313" key="7">
    <source>
        <dbReference type="Proteomes" id="UP000243359"/>
    </source>
</evidence>
<dbReference type="STRING" id="1392877.SAMN05216221_2390"/>
<dbReference type="InterPro" id="IPR001129">
    <property type="entry name" value="Membr-assoc_MAPEG"/>
</dbReference>
<dbReference type="EMBL" id="LT629751">
    <property type="protein sequence ID" value="SDS69139.1"/>
    <property type="molecule type" value="Genomic_DNA"/>
</dbReference>
<organism evidence="6 7">
    <name type="scientific">Pseudomonas oryzae</name>
    <dbReference type="NCBI Taxonomy" id="1392877"/>
    <lineage>
        <taxon>Bacteria</taxon>
        <taxon>Pseudomonadati</taxon>
        <taxon>Pseudomonadota</taxon>
        <taxon>Gammaproteobacteria</taxon>
        <taxon>Pseudomonadales</taxon>
        <taxon>Pseudomonadaceae</taxon>
        <taxon>Pseudomonas</taxon>
    </lineage>
</organism>
<dbReference type="AlphaFoldDB" id="A0A1H1UB40"/>
<dbReference type="Pfam" id="PF01124">
    <property type="entry name" value="MAPEG"/>
    <property type="match status" value="1"/>
</dbReference>
<gene>
    <name evidence="6" type="ORF">SAMN05216221_2390</name>
</gene>
<name>A0A1H1UB40_9PSED</name>
<dbReference type="InterPro" id="IPR023352">
    <property type="entry name" value="MAPEG-like_dom_sf"/>
</dbReference>
<reference evidence="7" key="1">
    <citation type="submission" date="2016-10" db="EMBL/GenBank/DDBJ databases">
        <authorList>
            <person name="Varghese N."/>
            <person name="Submissions S."/>
        </authorList>
    </citation>
    <scope>NUCLEOTIDE SEQUENCE [LARGE SCALE GENOMIC DNA]</scope>
    <source>
        <strain evidence="7">KCTC 32247</strain>
    </source>
</reference>
<protein>
    <recommendedName>
        <fullName evidence="8">MAPEG family protein</fullName>
    </recommendedName>
</protein>
<keyword evidence="7" id="KW-1185">Reference proteome</keyword>
<dbReference type="GO" id="GO:0016020">
    <property type="term" value="C:membrane"/>
    <property type="evidence" value="ECO:0007669"/>
    <property type="project" value="UniProtKB-SubCell"/>
</dbReference>
<comment type="subcellular location">
    <subcellularLocation>
        <location evidence="1">Membrane</location>
    </subcellularLocation>
</comment>
<feature type="transmembrane region" description="Helical" evidence="5">
    <location>
        <begin position="69"/>
        <end position="96"/>
    </location>
</feature>
<feature type="transmembrane region" description="Helical" evidence="5">
    <location>
        <begin position="6"/>
        <end position="26"/>
    </location>
</feature>
<evidence type="ECO:0000313" key="6">
    <source>
        <dbReference type="EMBL" id="SDS69139.1"/>
    </source>
</evidence>
<evidence type="ECO:0000256" key="2">
    <source>
        <dbReference type="ARBA" id="ARBA00022692"/>
    </source>
</evidence>
<evidence type="ECO:0008006" key="8">
    <source>
        <dbReference type="Google" id="ProtNLM"/>
    </source>
</evidence>
<keyword evidence="3 5" id="KW-1133">Transmembrane helix</keyword>
<feature type="transmembrane region" description="Helical" evidence="5">
    <location>
        <begin position="116"/>
        <end position="134"/>
    </location>
</feature>
<keyword evidence="2 5" id="KW-0812">Transmembrane</keyword>
<dbReference type="Proteomes" id="UP000243359">
    <property type="component" value="Chromosome I"/>
</dbReference>
<proteinExistence type="predicted"/>
<keyword evidence="4 5" id="KW-0472">Membrane</keyword>
<sequence length="138" mass="15633">MANTDILAPMLALIGWTLLVLLLIPWRRFRAAFAGRVSAEDFRFGESPRVPPEVSLPNRNLQNLLEVPLLFYVLCLVGYLTRQIDLVALGLAWGYVGLRVLHSLVHLTYNRVFHRFLVFAASNLLLAILWARLLPALV</sequence>
<dbReference type="OrthoDB" id="328594at2"/>
<evidence type="ECO:0000256" key="3">
    <source>
        <dbReference type="ARBA" id="ARBA00022989"/>
    </source>
</evidence>
<evidence type="ECO:0000256" key="5">
    <source>
        <dbReference type="SAM" id="Phobius"/>
    </source>
</evidence>
<evidence type="ECO:0000256" key="4">
    <source>
        <dbReference type="ARBA" id="ARBA00023136"/>
    </source>
</evidence>
<evidence type="ECO:0000256" key="1">
    <source>
        <dbReference type="ARBA" id="ARBA00004370"/>
    </source>
</evidence>
<dbReference type="Gene3D" id="1.20.120.550">
    <property type="entry name" value="Membrane associated eicosanoid/glutathione metabolism-like domain"/>
    <property type="match status" value="1"/>
</dbReference>
<accession>A0A1H1UB40</accession>
<dbReference type="SUPFAM" id="SSF161084">
    <property type="entry name" value="MAPEG domain-like"/>
    <property type="match status" value="1"/>
</dbReference>
<dbReference type="RefSeq" id="WP_090349147.1">
    <property type="nucleotide sequence ID" value="NZ_LT629751.1"/>
</dbReference>